<sequence>MKGQPNDPTANLKKGKSIQFIFDAPIKEVFGDSKLLDFNEPEFELDGYTKEGNKEIPFGMSGDVGLFLSEHK</sequence>
<name>A0ABY6ZKU4_9BACL</name>
<dbReference type="Proteomes" id="UP001164761">
    <property type="component" value="Chromosome"/>
</dbReference>
<proteinExistence type="predicted"/>
<dbReference type="EMBL" id="CP104067">
    <property type="protein sequence ID" value="WAH43482.1"/>
    <property type="molecule type" value="Genomic_DNA"/>
</dbReference>
<evidence type="ECO:0000313" key="1">
    <source>
        <dbReference type="EMBL" id="WAH43482.1"/>
    </source>
</evidence>
<keyword evidence="2" id="KW-1185">Reference proteome</keyword>
<organism evidence="1 2">
    <name type="scientific">Alicyclobacillus fastidiosus</name>
    <dbReference type="NCBI Taxonomy" id="392011"/>
    <lineage>
        <taxon>Bacteria</taxon>
        <taxon>Bacillati</taxon>
        <taxon>Bacillota</taxon>
        <taxon>Bacilli</taxon>
        <taxon>Bacillales</taxon>
        <taxon>Alicyclobacillaceae</taxon>
        <taxon>Alicyclobacillus</taxon>
    </lineage>
</organism>
<gene>
    <name evidence="1" type="ORF">NZD89_08910</name>
</gene>
<accession>A0ABY6ZKU4</accession>
<reference evidence="1" key="1">
    <citation type="submission" date="2022-08" db="EMBL/GenBank/DDBJ databases">
        <title>Alicyclobacillus fastidiosus DSM 17978, complete genome.</title>
        <authorList>
            <person name="Wang Q."/>
            <person name="Cai R."/>
            <person name="Wang Z."/>
        </authorList>
    </citation>
    <scope>NUCLEOTIDE SEQUENCE</scope>
    <source>
        <strain evidence="1">DSM 17978</strain>
    </source>
</reference>
<protein>
    <submittedName>
        <fullName evidence="1">Uncharacterized protein</fullName>
    </submittedName>
</protein>
<dbReference type="RefSeq" id="WP_268007365.1">
    <property type="nucleotide sequence ID" value="NZ_CP104067.1"/>
</dbReference>
<evidence type="ECO:0000313" key="2">
    <source>
        <dbReference type="Proteomes" id="UP001164761"/>
    </source>
</evidence>